<evidence type="ECO:0000313" key="2">
    <source>
        <dbReference type="Proteomes" id="UP001396898"/>
    </source>
</evidence>
<evidence type="ECO:0000313" key="1">
    <source>
        <dbReference type="EMBL" id="KAK8005846.1"/>
    </source>
</evidence>
<keyword evidence="2" id="KW-1185">Reference proteome</keyword>
<reference evidence="1 2" key="1">
    <citation type="submission" date="2023-01" db="EMBL/GenBank/DDBJ databases">
        <title>Analysis of 21 Apiospora genomes using comparative genomics revels a genus with tremendous synthesis potential of carbohydrate active enzymes and secondary metabolites.</title>
        <authorList>
            <person name="Sorensen T."/>
        </authorList>
    </citation>
    <scope>NUCLEOTIDE SEQUENCE [LARGE SCALE GENOMIC DNA]</scope>
    <source>
        <strain evidence="1 2">CBS 20057</strain>
    </source>
</reference>
<protein>
    <submittedName>
        <fullName evidence="1">Uncharacterized protein</fullName>
    </submittedName>
</protein>
<name>A0ABR1R9S1_9PEZI</name>
<accession>A0ABR1R9S1</accession>
<dbReference type="EMBL" id="JAQQWI010000017">
    <property type="protein sequence ID" value="KAK8005846.1"/>
    <property type="molecule type" value="Genomic_DNA"/>
</dbReference>
<gene>
    <name evidence="1" type="ORF">PG991_012143</name>
</gene>
<comment type="caution">
    <text evidence="1">The sequence shown here is derived from an EMBL/GenBank/DDBJ whole genome shotgun (WGS) entry which is preliminary data.</text>
</comment>
<organism evidence="1 2">
    <name type="scientific">Apiospora marii</name>
    <dbReference type="NCBI Taxonomy" id="335849"/>
    <lineage>
        <taxon>Eukaryota</taxon>
        <taxon>Fungi</taxon>
        <taxon>Dikarya</taxon>
        <taxon>Ascomycota</taxon>
        <taxon>Pezizomycotina</taxon>
        <taxon>Sordariomycetes</taxon>
        <taxon>Xylariomycetidae</taxon>
        <taxon>Amphisphaeriales</taxon>
        <taxon>Apiosporaceae</taxon>
        <taxon>Apiospora</taxon>
    </lineage>
</organism>
<proteinExistence type="predicted"/>
<sequence length="154" mass="18303">MIYNYFLLPFPLSDDKLPSLQQSVWVLTSIRRNQNPLRYDVAIFDAVHRTGTRARQAAYKAERRRQVEERFQHWFGDENVEFTEPEYVHTRVVECDLGVEVINLGWFLLLDADWGYNPRNYAQTLGRVSHTMLRAHIMKTLQAHFASHYFTRRA</sequence>
<dbReference type="Proteomes" id="UP001396898">
    <property type="component" value="Unassembled WGS sequence"/>
</dbReference>